<comment type="caution">
    <text evidence="1">The sequence shown here is derived from an EMBL/GenBank/DDBJ whole genome shotgun (WGS) entry which is preliminary data.</text>
</comment>
<gene>
    <name evidence="1" type="ORF">UV41_C0041G0008</name>
</gene>
<name>A0A0G1DGH1_9BACT</name>
<dbReference type="Proteomes" id="UP000034785">
    <property type="component" value="Unassembled WGS sequence"/>
</dbReference>
<reference evidence="1 2" key="1">
    <citation type="journal article" date="2015" name="Nature">
        <title>rRNA introns, odd ribosomes, and small enigmatic genomes across a large radiation of phyla.</title>
        <authorList>
            <person name="Brown C.T."/>
            <person name="Hug L.A."/>
            <person name="Thomas B.C."/>
            <person name="Sharon I."/>
            <person name="Castelle C.J."/>
            <person name="Singh A."/>
            <person name="Wilkins M.J."/>
            <person name="Williams K.H."/>
            <person name="Banfield J.F."/>
        </authorList>
    </citation>
    <scope>NUCLEOTIDE SEQUENCE [LARGE SCALE GENOMIC DNA]</scope>
</reference>
<accession>A0A0G1DGH1</accession>
<dbReference type="EMBL" id="LCEJ01000041">
    <property type="protein sequence ID" value="KKS69921.1"/>
    <property type="molecule type" value="Genomic_DNA"/>
</dbReference>
<evidence type="ECO:0000313" key="2">
    <source>
        <dbReference type="Proteomes" id="UP000034785"/>
    </source>
</evidence>
<organism evidence="1 2">
    <name type="scientific">Candidatus Daviesbacteria bacterium GW2011_GWA2_42_7</name>
    <dbReference type="NCBI Taxonomy" id="1618425"/>
    <lineage>
        <taxon>Bacteria</taxon>
        <taxon>Candidatus Daviesiibacteriota</taxon>
    </lineage>
</organism>
<proteinExistence type="predicted"/>
<sequence length="294" mass="33807">MIEAPRETVYYIGRRRWIVGGSGSGKSVVAGQNIIRQDAVGPIDESDFEVWNSLEGMKHFDEVSKRRIVPGLKESDQGKILKGVLEKLGYSYRPLQLPFEDCLMEVRGRAVVMGMDYDEQSMDYILGAASHLMVACVNWVEEKVPPFWDLTLQTPSVPNPVRDYGGTTLEQVIKASQKAKKAIRIDGYTHKKVVDEVIAMTPDALLYEKAVTERQEREAINLENLNPKGREEILFLRRSMSPTTVMARTRRMTLDLIDKLVRDGKLRSVQKDFRDDPEREYQSIRNLYDWYCKR</sequence>
<evidence type="ECO:0000313" key="1">
    <source>
        <dbReference type="EMBL" id="KKS69921.1"/>
    </source>
</evidence>
<protein>
    <submittedName>
        <fullName evidence="1">Uncharacterized protein</fullName>
    </submittedName>
</protein>
<dbReference type="AlphaFoldDB" id="A0A0G1DGH1"/>